<reference evidence="5 6" key="1">
    <citation type="submission" date="2018-06" db="EMBL/GenBank/DDBJ databases">
        <authorList>
            <consortium name="Pathogen Informatics"/>
            <person name="Doyle S."/>
        </authorList>
    </citation>
    <scope>NUCLEOTIDE SEQUENCE [LARGE SCALE GENOMIC DNA]</scope>
    <source>
        <strain evidence="5 6">NCTC5664</strain>
    </source>
</reference>
<sequence>MARLVSTHIRHNELSKLTEQQLVIQLLMHMIHYVPRTYHSNQSILNDDKVNQVCDYIELHFHEDLSLSDLSEYVGWSESHLSKKFAESLGVGFQHFLNTTRIEHAETRFDIHR</sequence>
<dbReference type="PANTHER" id="PTHR43280:SF28">
    <property type="entry name" value="HTH-TYPE TRANSCRIPTIONAL ACTIVATOR RHAS"/>
    <property type="match status" value="1"/>
</dbReference>
<evidence type="ECO:0000256" key="1">
    <source>
        <dbReference type="ARBA" id="ARBA00023015"/>
    </source>
</evidence>
<evidence type="ECO:0000313" key="5">
    <source>
        <dbReference type="EMBL" id="SUK38479.1"/>
    </source>
</evidence>
<keyword evidence="2" id="KW-0238">DNA-binding</keyword>
<dbReference type="InterPro" id="IPR009057">
    <property type="entry name" value="Homeodomain-like_sf"/>
</dbReference>
<evidence type="ECO:0000313" key="6">
    <source>
        <dbReference type="Proteomes" id="UP000254502"/>
    </source>
</evidence>
<dbReference type="SUPFAM" id="SSF46689">
    <property type="entry name" value="Homeodomain-like"/>
    <property type="match status" value="1"/>
</dbReference>
<proteinExistence type="predicted"/>
<dbReference type="Gene3D" id="1.10.10.60">
    <property type="entry name" value="Homeodomain-like"/>
    <property type="match status" value="1"/>
</dbReference>
<feature type="domain" description="HTH araC/xylS-type" evidence="4">
    <location>
        <begin position="51"/>
        <end position="113"/>
    </location>
</feature>
<organism evidence="5 6">
    <name type="scientific">Staphylococcus aureus</name>
    <dbReference type="NCBI Taxonomy" id="1280"/>
    <lineage>
        <taxon>Bacteria</taxon>
        <taxon>Bacillati</taxon>
        <taxon>Bacillota</taxon>
        <taxon>Bacilli</taxon>
        <taxon>Bacillales</taxon>
        <taxon>Staphylococcaceae</taxon>
        <taxon>Staphylococcus</taxon>
    </lineage>
</organism>
<dbReference type="PROSITE" id="PS01124">
    <property type="entry name" value="HTH_ARAC_FAMILY_2"/>
    <property type="match status" value="1"/>
</dbReference>
<dbReference type="InterPro" id="IPR018060">
    <property type="entry name" value="HTH_AraC"/>
</dbReference>
<evidence type="ECO:0000256" key="3">
    <source>
        <dbReference type="ARBA" id="ARBA00023163"/>
    </source>
</evidence>
<dbReference type="PANTHER" id="PTHR43280">
    <property type="entry name" value="ARAC-FAMILY TRANSCRIPTIONAL REGULATOR"/>
    <property type="match status" value="1"/>
</dbReference>
<dbReference type="GO" id="GO:0003700">
    <property type="term" value="F:DNA-binding transcription factor activity"/>
    <property type="evidence" value="ECO:0007669"/>
    <property type="project" value="InterPro"/>
</dbReference>
<dbReference type="AlphaFoldDB" id="A0A380DPU2"/>
<dbReference type="Proteomes" id="UP000254502">
    <property type="component" value="Unassembled WGS sequence"/>
</dbReference>
<accession>A0A380DPU2</accession>
<evidence type="ECO:0000259" key="4">
    <source>
        <dbReference type="PROSITE" id="PS01124"/>
    </source>
</evidence>
<evidence type="ECO:0000256" key="2">
    <source>
        <dbReference type="ARBA" id="ARBA00023125"/>
    </source>
</evidence>
<gene>
    <name evidence="5" type="ORF">NCTC5664_00842</name>
</gene>
<protein>
    <submittedName>
        <fullName evidence="5">AraC family transcriptional regulator</fullName>
    </submittedName>
</protein>
<dbReference type="EMBL" id="UHAQ01000002">
    <property type="protein sequence ID" value="SUK38479.1"/>
    <property type="molecule type" value="Genomic_DNA"/>
</dbReference>
<keyword evidence="3" id="KW-0804">Transcription</keyword>
<name>A0A380DPU2_STAAU</name>
<dbReference type="GO" id="GO:0043565">
    <property type="term" value="F:sequence-specific DNA binding"/>
    <property type="evidence" value="ECO:0007669"/>
    <property type="project" value="InterPro"/>
</dbReference>
<keyword evidence="1" id="KW-0805">Transcription regulation</keyword>